<sequence length="329" mass="33538">MPDDDDDDAKKKGKGKKGGSKDKGKGKKGGSKDKGKGKKKGSKDKGKDKKGGKSPKGKKGKSPKKEKESEGEASATEEGSGGGSDAGSPKAAEAAAPAAGAAPGAAAAPGAVARARSLYSEPQSMYDDGYDDDFYVDITCYPPRRGGGPPMGGYYGGSPMDMCYDRPPPRPMQMPMGMSPSMWGQQPSSMMGMSIQNVSQQMGPQTTTLTPGSPPMAFKTPSTTVIVNMSGERINRGGSRPMSPVGGPMMGGMGAMGGMGIMGGMGSMAGMGMGMQGMAGPPAVPGNKSPIVMSQPITNTGLTPQMQQLLLRGMPGYTATVVLILVPNP</sequence>
<protein>
    <submittedName>
        <fullName evidence="1">Uncharacterized protein</fullName>
    </submittedName>
</protein>
<accession>A0AC60PWC8</accession>
<gene>
    <name evidence="1" type="ORF">HPB47_027319</name>
</gene>
<dbReference type="Proteomes" id="UP000805193">
    <property type="component" value="Unassembled WGS sequence"/>
</dbReference>
<organism evidence="1 2">
    <name type="scientific">Ixodes persulcatus</name>
    <name type="common">Taiga tick</name>
    <dbReference type="NCBI Taxonomy" id="34615"/>
    <lineage>
        <taxon>Eukaryota</taxon>
        <taxon>Metazoa</taxon>
        <taxon>Ecdysozoa</taxon>
        <taxon>Arthropoda</taxon>
        <taxon>Chelicerata</taxon>
        <taxon>Arachnida</taxon>
        <taxon>Acari</taxon>
        <taxon>Parasitiformes</taxon>
        <taxon>Ixodida</taxon>
        <taxon>Ixodoidea</taxon>
        <taxon>Ixodidae</taxon>
        <taxon>Ixodinae</taxon>
        <taxon>Ixodes</taxon>
    </lineage>
</organism>
<dbReference type="EMBL" id="JABSTQ010009828">
    <property type="protein sequence ID" value="KAG0425521.1"/>
    <property type="molecule type" value="Genomic_DNA"/>
</dbReference>
<name>A0AC60PWC8_IXOPE</name>
<evidence type="ECO:0000313" key="2">
    <source>
        <dbReference type="Proteomes" id="UP000805193"/>
    </source>
</evidence>
<keyword evidence="2" id="KW-1185">Reference proteome</keyword>
<comment type="caution">
    <text evidence="1">The sequence shown here is derived from an EMBL/GenBank/DDBJ whole genome shotgun (WGS) entry which is preliminary data.</text>
</comment>
<reference evidence="1 2" key="1">
    <citation type="journal article" date="2020" name="Cell">
        <title>Large-Scale Comparative Analyses of Tick Genomes Elucidate Their Genetic Diversity and Vector Capacities.</title>
        <authorList>
            <consortium name="Tick Genome and Microbiome Consortium (TIGMIC)"/>
            <person name="Jia N."/>
            <person name="Wang J."/>
            <person name="Shi W."/>
            <person name="Du L."/>
            <person name="Sun Y."/>
            <person name="Zhan W."/>
            <person name="Jiang J.F."/>
            <person name="Wang Q."/>
            <person name="Zhang B."/>
            <person name="Ji P."/>
            <person name="Bell-Sakyi L."/>
            <person name="Cui X.M."/>
            <person name="Yuan T.T."/>
            <person name="Jiang B.G."/>
            <person name="Yang W.F."/>
            <person name="Lam T.T."/>
            <person name="Chang Q.C."/>
            <person name="Ding S.J."/>
            <person name="Wang X.J."/>
            <person name="Zhu J.G."/>
            <person name="Ruan X.D."/>
            <person name="Zhao L."/>
            <person name="Wei J.T."/>
            <person name="Ye R.Z."/>
            <person name="Que T.C."/>
            <person name="Du C.H."/>
            <person name="Zhou Y.H."/>
            <person name="Cheng J.X."/>
            <person name="Dai P.F."/>
            <person name="Guo W.B."/>
            <person name="Han X.H."/>
            <person name="Huang E.J."/>
            <person name="Li L.F."/>
            <person name="Wei W."/>
            <person name="Gao Y.C."/>
            <person name="Liu J.Z."/>
            <person name="Shao H.Z."/>
            <person name="Wang X."/>
            <person name="Wang C.C."/>
            <person name="Yang T.C."/>
            <person name="Huo Q.B."/>
            <person name="Li W."/>
            <person name="Chen H.Y."/>
            <person name="Chen S.E."/>
            <person name="Zhou L.G."/>
            <person name="Ni X.B."/>
            <person name="Tian J.H."/>
            <person name="Sheng Y."/>
            <person name="Liu T."/>
            <person name="Pan Y.S."/>
            <person name="Xia L.Y."/>
            <person name="Li J."/>
            <person name="Zhao F."/>
            <person name="Cao W.C."/>
        </authorList>
    </citation>
    <scope>NUCLEOTIDE SEQUENCE [LARGE SCALE GENOMIC DNA]</scope>
    <source>
        <strain evidence="1">Iper-2018</strain>
    </source>
</reference>
<proteinExistence type="predicted"/>
<evidence type="ECO:0000313" key="1">
    <source>
        <dbReference type="EMBL" id="KAG0425521.1"/>
    </source>
</evidence>